<dbReference type="Proteomes" id="UP000002012">
    <property type="component" value="Chromosome"/>
</dbReference>
<dbReference type="PANTHER" id="PTHR22576:SF37">
    <property type="entry name" value="MUCOSA-ASSOCIATED LYMPHOID TISSUE LYMPHOMA TRANSLOCATION PROTEIN 1"/>
    <property type="match status" value="1"/>
</dbReference>
<dbReference type="eggNOG" id="COG4249">
    <property type="taxonomic scope" value="Bacteria"/>
</dbReference>
<dbReference type="InterPro" id="IPR052039">
    <property type="entry name" value="Caspase-related_regulators"/>
</dbReference>
<dbReference type="STRING" id="522772.Dacet_0297"/>
<dbReference type="Gene3D" id="3.40.50.1460">
    <property type="match status" value="1"/>
</dbReference>
<dbReference type="AlphaFoldDB" id="D4H2N6"/>
<feature type="chain" id="PRO_5003058289" evidence="1">
    <location>
        <begin position="22"/>
        <end position="451"/>
    </location>
</feature>
<evidence type="ECO:0000259" key="2">
    <source>
        <dbReference type="PROSITE" id="PS50208"/>
    </source>
</evidence>
<evidence type="ECO:0000256" key="1">
    <source>
        <dbReference type="SAM" id="SignalP"/>
    </source>
</evidence>
<accession>D4H2N6</accession>
<name>D4H2N6_DENA2</name>
<proteinExistence type="predicted"/>
<dbReference type="PROSITE" id="PS00018">
    <property type="entry name" value="EF_HAND_1"/>
    <property type="match status" value="1"/>
</dbReference>
<organism evidence="3 4">
    <name type="scientific">Denitrovibrio acetiphilus (strain DSM 12809 / NBRC 114555 / N2460)</name>
    <dbReference type="NCBI Taxonomy" id="522772"/>
    <lineage>
        <taxon>Bacteria</taxon>
        <taxon>Pseudomonadati</taxon>
        <taxon>Deferribacterota</taxon>
        <taxon>Deferribacteres</taxon>
        <taxon>Deferribacterales</taxon>
        <taxon>Geovibrionaceae</taxon>
        <taxon>Denitrovibrio</taxon>
    </lineage>
</organism>
<feature type="domain" description="Caspase family p20" evidence="2">
    <location>
        <begin position="42"/>
        <end position="177"/>
    </location>
</feature>
<dbReference type="GO" id="GO:0006508">
    <property type="term" value="P:proteolysis"/>
    <property type="evidence" value="ECO:0007669"/>
    <property type="project" value="InterPro"/>
</dbReference>
<dbReference type="InterPro" id="IPR001309">
    <property type="entry name" value="Pept_C14_p20"/>
</dbReference>
<dbReference type="SUPFAM" id="SSF52129">
    <property type="entry name" value="Caspase-like"/>
    <property type="match status" value="1"/>
</dbReference>
<evidence type="ECO:0000313" key="3">
    <source>
        <dbReference type="EMBL" id="ADD67097.1"/>
    </source>
</evidence>
<keyword evidence="1" id="KW-0732">Signal</keyword>
<dbReference type="PROSITE" id="PS50208">
    <property type="entry name" value="CASPASE_P20"/>
    <property type="match status" value="1"/>
</dbReference>
<feature type="signal peptide" evidence="1">
    <location>
        <begin position="1"/>
        <end position="21"/>
    </location>
</feature>
<dbReference type="InterPro" id="IPR029030">
    <property type="entry name" value="Caspase-like_dom_sf"/>
</dbReference>
<reference evidence="3 4" key="1">
    <citation type="journal article" date="2010" name="Stand. Genomic Sci.">
        <title>Complete genome sequence of Denitrovibrio acetiphilus type strain (N2460).</title>
        <authorList>
            <person name="Kiss H."/>
            <person name="Lang E."/>
            <person name="Lapidus A."/>
            <person name="Copeland A."/>
            <person name="Nolan M."/>
            <person name="Glavina Del Rio T."/>
            <person name="Chen F."/>
            <person name="Lucas S."/>
            <person name="Tice H."/>
            <person name="Cheng J.F."/>
            <person name="Han C."/>
            <person name="Goodwin L."/>
            <person name="Pitluck S."/>
            <person name="Liolios K."/>
            <person name="Pati A."/>
            <person name="Ivanova N."/>
            <person name="Mavromatis K."/>
            <person name="Chen A."/>
            <person name="Palaniappan K."/>
            <person name="Land M."/>
            <person name="Hauser L."/>
            <person name="Chang Y.J."/>
            <person name="Jeffries C.D."/>
            <person name="Detter J.C."/>
            <person name="Brettin T."/>
            <person name="Spring S."/>
            <person name="Rohde M."/>
            <person name="Goker M."/>
            <person name="Woyke T."/>
            <person name="Bristow J."/>
            <person name="Eisen J.A."/>
            <person name="Markowitz V."/>
            <person name="Hugenholtz P."/>
            <person name="Kyrpides N.C."/>
            <person name="Klenk H.P."/>
        </authorList>
    </citation>
    <scope>NUCLEOTIDE SEQUENCE [LARGE SCALE GENOMIC DNA]</scope>
    <source>
        <strain evidence="4">DSM 12809 / NBRC 114555 / N2460</strain>
    </source>
</reference>
<dbReference type="InterPro" id="IPR018247">
    <property type="entry name" value="EF_Hand_1_Ca_BS"/>
</dbReference>
<dbReference type="PaxDb" id="522772-Dacet_0297"/>
<gene>
    <name evidence="3" type="ordered locus">Dacet_0297</name>
</gene>
<dbReference type="RefSeq" id="WP_013009642.1">
    <property type="nucleotide sequence ID" value="NC_013943.1"/>
</dbReference>
<dbReference type="Pfam" id="PF00656">
    <property type="entry name" value="Peptidase_C14"/>
    <property type="match status" value="1"/>
</dbReference>
<dbReference type="OrthoDB" id="9816280at2"/>
<keyword evidence="4" id="KW-1185">Reference proteome</keyword>
<dbReference type="EMBL" id="CP001968">
    <property type="protein sequence ID" value="ADD67097.1"/>
    <property type="molecule type" value="Genomic_DNA"/>
</dbReference>
<protein>
    <submittedName>
        <fullName evidence="3">Peptidase C14 caspase catalytic subunit p20</fullName>
    </submittedName>
</protein>
<dbReference type="InterPro" id="IPR011600">
    <property type="entry name" value="Pept_C14_caspase"/>
</dbReference>
<dbReference type="InParanoid" id="D4H2N6"/>
<sequence length="451" mass="49793" precursor="true">MSPLRLFLISFFVLVSLPVLAADRAAVSADRLAQITADELFSVSAAFVAGSENYSGGWAELSGVRDDVRDVAELLKDAGFTVETNINLTRQGYIDALDKFFRKYAGNRKARLLVYYAGHGHTLKTNEDKTGYIVLSNAKVPDRDLKGFLAGSIPMDYFSDRAKSLKAKQVLFVFDSCFSGTVFSTMRSVPALVLEMLQKPVRQFISSGTDEQMVPDESVFRRRFVTGLRGGADSDKNGIITGSELGTYLNRSVSAYSGGTQTPVFGKMPGYEGEFVFFTPKEKPVLAKKAVPSTEKGELLAIIKENPHSPAASEALKRLREIDKTLNNQPPVKVPERKDFVMTAKSAQYESFADDFYPYVIIAPVPVTAGGKSYKAAFRIRAKDAESYKRLSVRKFMLKSVLARRLGEANLQEADDMVEFRRAIRQIARDSSDWVCPDCSDRIPAIAGLKG</sequence>
<dbReference type="GO" id="GO:0004197">
    <property type="term" value="F:cysteine-type endopeptidase activity"/>
    <property type="evidence" value="ECO:0007669"/>
    <property type="project" value="InterPro"/>
</dbReference>
<dbReference type="PANTHER" id="PTHR22576">
    <property type="entry name" value="MUCOSA ASSOCIATED LYMPHOID TISSUE LYMPHOMA TRANSLOCATION PROTEIN 1/PARACASPASE"/>
    <property type="match status" value="1"/>
</dbReference>
<dbReference type="HOGENOM" id="CLU_606526_0_0_0"/>
<dbReference type="KEGG" id="dap:Dacet_0297"/>
<evidence type="ECO:0000313" key="4">
    <source>
        <dbReference type="Proteomes" id="UP000002012"/>
    </source>
</evidence>